<keyword evidence="2" id="KW-1185">Reference proteome</keyword>
<dbReference type="Proteomes" id="UP000721861">
    <property type="component" value="Unassembled WGS sequence"/>
</dbReference>
<reference evidence="1 2" key="1">
    <citation type="journal article" date="2014" name="Int. J. Syst. Evol. Microbiol.">
        <title>Carboxylicivirga gen. nov. in the family Marinilabiliaceae with two novel species, Carboxylicivirga mesophila sp. nov. and Carboxylicivirga taeanensis sp. nov., and reclassification of Cytophaga fermentans as Saccharicrinis fermentans gen. nov., comb. nov.</title>
        <authorList>
            <person name="Yang S.H."/>
            <person name="Seo H.S."/>
            <person name="Woo J.H."/>
            <person name="Oh H.M."/>
            <person name="Jang H."/>
            <person name="Lee J.H."/>
            <person name="Kim S.J."/>
            <person name="Kwon K.K."/>
        </authorList>
    </citation>
    <scope>NUCLEOTIDE SEQUENCE [LARGE SCALE GENOMIC DNA]</scope>
    <source>
        <strain evidence="1 2">JCM 18290</strain>
    </source>
</reference>
<dbReference type="Gene3D" id="3.90.550.10">
    <property type="entry name" value="Spore Coat Polysaccharide Biosynthesis Protein SpsA, Chain A"/>
    <property type="match status" value="1"/>
</dbReference>
<comment type="caution">
    <text evidence="1">The sequence shown here is derived from an EMBL/GenBank/DDBJ whole genome shotgun (WGS) entry which is preliminary data.</text>
</comment>
<proteinExistence type="predicted"/>
<evidence type="ECO:0008006" key="3">
    <source>
        <dbReference type="Google" id="ProtNLM"/>
    </source>
</evidence>
<dbReference type="EMBL" id="JAGUCN010000013">
    <property type="protein sequence ID" value="MBS2212127.1"/>
    <property type="molecule type" value="Genomic_DNA"/>
</dbReference>
<name>A0ABS5KB78_9BACT</name>
<protein>
    <recommendedName>
        <fullName evidence="3">Glycosyltransferase 2-like domain-containing protein</fullName>
    </recommendedName>
</protein>
<organism evidence="1 2">
    <name type="scientific">Carboxylicivirga mesophila</name>
    <dbReference type="NCBI Taxonomy" id="1166478"/>
    <lineage>
        <taxon>Bacteria</taxon>
        <taxon>Pseudomonadati</taxon>
        <taxon>Bacteroidota</taxon>
        <taxon>Bacteroidia</taxon>
        <taxon>Marinilabiliales</taxon>
        <taxon>Marinilabiliaceae</taxon>
        <taxon>Carboxylicivirga</taxon>
    </lineage>
</organism>
<evidence type="ECO:0000313" key="1">
    <source>
        <dbReference type="EMBL" id="MBS2212127.1"/>
    </source>
</evidence>
<dbReference type="RefSeq" id="WP_212228609.1">
    <property type="nucleotide sequence ID" value="NZ_JAGUCN010000013.1"/>
</dbReference>
<dbReference type="InterPro" id="IPR029044">
    <property type="entry name" value="Nucleotide-diphossugar_trans"/>
</dbReference>
<dbReference type="SUPFAM" id="SSF53448">
    <property type="entry name" value="Nucleotide-diphospho-sugar transferases"/>
    <property type="match status" value="1"/>
</dbReference>
<accession>A0ABS5KB78</accession>
<gene>
    <name evidence="1" type="ORF">KEM09_11975</name>
</gene>
<evidence type="ECO:0000313" key="2">
    <source>
        <dbReference type="Proteomes" id="UP000721861"/>
    </source>
</evidence>
<sequence length="248" mass="29199">MNSFVFIIPRTPKQFRTTVREKLWLNTIKSLNKQSYTNWLALVIDDFNKKEGNIEFINSPAIKKGDKIQYALQLIAGWDVKPDYIIRLDDDDIIAPYVLEKLSNKSFDIATDRYHTYYELRSGLFCQGIKNWYPNTVAHKYEHAITIMPDGRPLLDQDHSVVWHNYYKNKNTLFLPKDSPFYVRVLSPTSITSMENSKYNKYVLSFGYWKNSSKLSSILPVKSIKNYSSVKKRIQITLNYKNLIKLFR</sequence>